<evidence type="ECO:0000313" key="4">
    <source>
        <dbReference type="Proteomes" id="UP000521017"/>
    </source>
</evidence>
<dbReference type="Pfam" id="PF00472">
    <property type="entry name" value="RF-1"/>
    <property type="match status" value="1"/>
</dbReference>
<dbReference type="GO" id="GO:0016150">
    <property type="term" value="F:translation release factor activity, codon nonspecific"/>
    <property type="evidence" value="ECO:0007669"/>
    <property type="project" value="TreeGrafter"/>
</dbReference>
<evidence type="ECO:0000259" key="2">
    <source>
        <dbReference type="PROSITE" id="PS00745"/>
    </source>
</evidence>
<dbReference type="Proteomes" id="UP000521017">
    <property type="component" value="Unassembled WGS sequence"/>
</dbReference>
<evidence type="ECO:0000256" key="1">
    <source>
        <dbReference type="SAM" id="MobiDB-lite"/>
    </source>
</evidence>
<dbReference type="EMBL" id="JACHCC010000005">
    <property type="protein sequence ID" value="MBB6500220.1"/>
    <property type="molecule type" value="Genomic_DNA"/>
</dbReference>
<accession>A0A7X0J3K2</accession>
<dbReference type="SUPFAM" id="SSF110916">
    <property type="entry name" value="Peptidyl-tRNA hydrolase domain-like"/>
    <property type="match status" value="1"/>
</dbReference>
<dbReference type="PANTHER" id="PTHR11075:SF54">
    <property type="entry name" value="LARGE RIBOSOMAL SUBUNIT PROTEIN ML62"/>
    <property type="match status" value="1"/>
</dbReference>
<protein>
    <submittedName>
        <fullName evidence="3">Ribosome-associated protein</fullName>
    </submittedName>
</protein>
<dbReference type="Gene3D" id="3.30.160.20">
    <property type="match status" value="1"/>
</dbReference>
<feature type="domain" description="Prokaryotic-type class I peptide chain release factors" evidence="2">
    <location>
        <begin position="18"/>
        <end position="34"/>
    </location>
</feature>
<dbReference type="GO" id="GO:0004045">
    <property type="term" value="F:peptidyl-tRNA hydrolase activity"/>
    <property type="evidence" value="ECO:0007669"/>
    <property type="project" value="TreeGrafter"/>
</dbReference>
<comment type="caution">
    <text evidence="3">The sequence shown here is derived from an EMBL/GenBank/DDBJ whole genome shotgun (WGS) entry which is preliminary data.</text>
</comment>
<dbReference type="AlphaFoldDB" id="A0A7X0J3K2"/>
<evidence type="ECO:0000313" key="3">
    <source>
        <dbReference type="EMBL" id="MBB6500220.1"/>
    </source>
</evidence>
<dbReference type="InterPro" id="IPR052104">
    <property type="entry name" value="Mito_Release_Factor_mL62"/>
</dbReference>
<feature type="region of interest" description="Disordered" evidence="1">
    <location>
        <begin position="115"/>
        <end position="141"/>
    </location>
</feature>
<dbReference type="RefSeq" id="WP_184624926.1">
    <property type="nucleotide sequence ID" value="NZ_JACHCC010000005.1"/>
</dbReference>
<dbReference type="PROSITE" id="PS00745">
    <property type="entry name" value="RF_PROK_I"/>
    <property type="match status" value="1"/>
</dbReference>
<sequence>MIPERKDLVKSLIFKTSRSGGKGGQNVNKVSSKVELILHIESADFFTAEEKALLAERLANRIDTEGNLHIVSQEDRSQLVNKEQSIVKLIALLKTSLHVAQKRKVTRTPRRVLLKRKSDKQSIAAKKENRKKPGMDAWSHR</sequence>
<dbReference type="PANTHER" id="PTHR11075">
    <property type="entry name" value="PEPTIDE CHAIN RELEASE FACTOR"/>
    <property type="match status" value="1"/>
</dbReference>
<gene>
    <name evidence="3" type="ORF">HDF25_002364</name>
</gene>
<reference evidence="3 4" key="1">
    <citation type="submission" date="2020-08" db="EMBL/GenBank/DDBJ databases">
        <title>Genomic Encyclopedia of Type Strains, Phase IV (KMG-V): Genome sequencing to study the core and pangenomes of soil and plant-associated prokaryotes.</title>
        <authorList>
            <person name="Whitman W."/>
        </authorList>
    </citation>
    <scope>NUCLEOTIDE SEQUENCE [LARGE SCALE GENOMIC DNA]</scope>
    <source>
        <strain evidence="3 4">M2T3</strain>
    </source>
</reference>
<proteinExistence type="predicted"/>
<dbReference type="InterPro" id="IPR000352">
    <property type="entry name" value="Pep_chain_release_fac_I"/>
</dbReference>
<feature type="compositionally biased region" description="Basic and acidic residues" evidence="1">
    <location>
        <begin position="125"/>
        <end position="141"/>
    </location>
</feature>
<organism evidence="3 4">
    <name type="scientific">Pedobacter cryoconitis</name>
    <dbReference type="NCBI Taxonomy" id="188932"/>
    <lineage>
        <taxon>Bacteria</taxon>
        <taxon>Pseudomonadati</taxon>
        <taxon>Bacteroidota</taxon>
        <taxon>Sphingobacteriia</taxon>
        <taxon>Sphingobacteriales</taxon>
        <taxon>Sphingobacteriaceae</taxon>
        <taxon>Pedobacter</taxon>
    </lineage>
</organism>
<name>A0A7X0J3K2_9SPHI</name>